<gene>
    <name evidence="1" type="ORF">ASPBRDRAFT_27279</name>
</gene>
<protein>
    <submittedName>
        <fullName evidence="1">Uncharacterized protein</fullName>
    </submittedName>
</protein>
<dbReference type="AlphaFoldDB" id="A0A1L9UR81"/>
<accession>A0A1L9UR81</accession>
<evidence type="ECO:0000313" key="1">
    <source>
        <dbReference type="EMBL" id="OJJ74234.1"/>
    </source>
</evidence>
<sequence length="273" mass="30485">MSVDVLSTFFVQLSAQVDVTNCVSALKATMTFSNEETLYPPSKSVEESDDDSDVCGQDIWDTEVIKEYDTDATDVEEFERGDPGLVDLARDDPGLFDLSQDGPKMIGSKVDDSGVEYIQWLVQRLGIDGTHDQDRQGARGSNAELRLFGVLRKIWARINQVPDLRSLSFNKLSSASKPFAWLALHMKQDRGDFLSDQGTPFAKLSPKTHGQLSSLHLPENLILLDIIIQQEMNDSDDKREDIGYDDGNVQAVLEALLYRLARAVQSDQTRLRA</sequence>
<keyword evidence="2" id="KW-1185">Reference proteome</keyword>
<reference evidence="2" key="1">
    <citation type="journal article" date="2017" name="Genome Biol.">
        <title>Comparative genomics reveals high biological diversity and specific adaptations in the industrially and medically important fungal genus Aspergillus.</title>
        <authorList>
            <person name="de Vries R.P."/>
            <person name="Riley R."/>
            <person name="Wiebenga A."/>
            <person name="Aguilar-Osorio G."/>
            <person name="Amillis S."/>
            <person name="Uchima C.A."/>
            <person name="Anderluh G."/>
            <person name="Asadollahi M."/>
            <person name="Askin M."/>
            <person name="Barry K."/>
            <person name="Battaglia E."/>
            <person name="Bayram O."/>
            <person name="Benocci T."/>
            <person name="Braus-Stromeyer S.A."/>
            <person name="Caldana C."/>
            <person name="Canovas D."/>
            <person name="Cerqueira G.C."/>
            <person name="Chen F."/>
            <person name="Chen W."/>
            <person name="Choi C."/>
            <person name="Clum A."/>
            <person name="Dos Santos R.A."/>
            <person name="Damasio A.R."/>
            <person name="Diallinas G."/>
            <person name="Emri T."/>
            <person name="Fekete E."/>
            <person name="Flipphi M."/>
            <person name="Freyberg S."/>
            <person name="Gallo A."/>
            <person name="Gournas C."/>
            <person name="Habgood R."/>
            <person name="Hainaut M."/>
            <person name="Harispe M.L."/>
            <person name="Henrissat B."/>
            <person name="Hilden K.S."/>
            <person name="Hope R."/>
            <person name="Hossain A."/>
            <person name="Karabika E."/>
            <person name="Karaffa L."/>
            <person name="Karanyi Z."/>
            <person name="Krasevec N."/>
            <person name="Kuo A."/>
            <person name="Kusch H."/>
            <person name="LaButti K."/>
            <person name="Lagendijk E.L."/>
            <person name="Lapidus A."/>
            <person name="Levasseur A."/>
            <person name="Lindquist E."/>
            <person name="Lipzen A."/>
            <person name="Logrieco A.F."/>
            <person name="MacCabe A."/>
            <person name="Maekelae M.R."/>
            <person name="Malavazi I."/>
            <person name="Melin P."/>
            <person name="Meyer V."/>
            <person name="Mielnichuk N."/>
            <person name="Miskei M."/>
            <person name="Molnar A.P."/>
            <person name="Mule G."/>
            <person name="Ngan C.Y."/>
            <person name="Orejas M."/>
            <person name="Orosz E."/>
            <person name="Ouedraogo J.P."/>
            <person name="Overkamp K.M."/>
            <person name="Park H.-S."/>
            <person name="Perrone G."/>
            <person name="Piumi F."/>
            <person name="Punt P.J."/>
            <person name="Ram A.F."/>
            <person name="Ramon A."/>
            <person name="Rauscher S."/>
            <person name="Record E."/>
            <person name="Riano-Pachon D.M."/>
            <person name="Robert V."/>
            <person name="Roehrig J."/>
            <person name="Ruller R."/>
            <person name="Salamov A."/>
            <person name="Salih N.S."/>
            <person name="Samson R.A."/>
            <person name="Sandor E."/>
            <person name="Sanguinetti M."/>
            <person name="Schuetze T."/>
            <person name="Sepcic K."/>
            <person name="Shelest E."/>
            <person name="Sherlock G."/>
            <person name="Sophianopoulou V."/>
            <person name="Squina F.M."/>
            <person name="Sun H."/>
            <person name="Susca A."/>
            <person name="Todd R.B."/>
            <person name="Tsang A."/>
            <person name="Unkles S.E."/>
            <person name="van de Wiele N."/>
            <person name="van Rossen-Uffink D."/>
            <person name="Oliveira J.V."/>
            <person name="Vesth T.C."/>
            <person name="Visser J."/>
            <person name="Yu J.-H."/>
            <person name="Zhou M."/>
            <person name="Andersen M.R."/>
            <person name="Archer D.B."/>
            <person name="Baker S.E."/>
            <person name="Benoit I."/>
            <person name="Brakhage A.A."/>
            <person name="Braus G.H."/>
            <person name="Fischer R."/>
            <person name="Frisvad J.C."/>
            <person name="Goldman G.H."/>
            <person name="Houbraken J."/>
            <person name="Oakley B."/>
            <person name="Pocsi I."/>
            <person name="Scazzocchio C."/>
            <person name="Seiboth B."/>
            <person name="vanKuyk P.A."/>
            <person name="Wortman J."/>
            <person name="Dyer P.S."/>
            <person name="Grigoriev I.V."/>
        </authorList>
    </citation>
    <scope>NUCLEOTIDE SEQUENCE [LARGE SCALE GENOMIC DNA]</scope>
    <source>
        <strain evidence="2">CBS 101740 / IMI 381727 / IBT 21946</strain>
    </source>
</reference>
<evidence type="ECO:0000313" key="2">
    <source>
        <dbReference type="Proteomes" id="UP000184499"/>
    </source>
</evidence>
<dbReference type="EMBL" id="KV878681">
    <property type="protein sequence ID" value="OJJ74234.1"/>
    <property type="molecule type" value="Genomic_DNA"/>
</dbReference>
<dbReference type="GeneID" id="93574841"/>
<dbReference type="VEuPathDB" id="FungiDB:ASPBRDRAFT_27279"/>
<dbReference type="RefSeq" id="XP_067481482.1">
    <property type="nucleotide sequence ID" value="XM_067622353.1"/>
</dbReference>
<name>A0A1L9UR81_ASPBC</name>
<organism evidence="1 2">
    <name type="scientific">Aspergillus brasiliensis (strain CBS 101740 / IMI 381727 / IBT 21946)</name>
    <dbReference type="NCBI Taxonomy" id="767769"/>
    <lineage>
        <taxon>Eukaryota</taxon>
        <taxon>Fungi</taxon>
        <taxon>Dikarya</taxon>
        <taxon>Ascomycota</taxon>
        <taxon>Pezizomycotina</taxon>
        <taxon>Eurotiomycetes</taxon>
        <taxon>Eurotiomycetidae</taxon>
        <taxon>Eurotiales</taxon>
        <taxon>Aspergillaceae</taxon>
        <taxon>Aspergillus</taxon>
        <taxon>Aspergillus subgen. Circumdati</taxon>
    </lineage>
</organism>
<dbReference type="Proteomes" id="UP000184499">
    <property type="component" value="Unassembled WGS sequence"/>
</dbReference>
<proteinExistence type="predicted"/>